<evidence type="ECO:0000256" key="9">
    <source>
        <dbReference type="RuleBase" id="RU003465"/>
    </source>
</evidence>
<dbReference type="SUPFAM" id="SSF81606">
    <property type="entry name" value="PP2C-like"/>
    <property type="match status" value="1"/>
</dbReference>
<comment type="cofactor">
    <cofactor evidence="2">
        <name>Mg(2+)</name>
        <dbReference type="ChEBI" id="CHEBI:18420"/>
    </cofactor>
</comment>
<dbReference type="CDD" id="cd00143">
    <property type="entry name" value="PP2Cc"/>
    <property type="match status" value="1"/>
</dbReference>
<dbReference type="PROSITE" id="PS01032">
    <property type="entry name" value="PPM_1"/>
    <property type="match status" value="1"/>
</dbReference>
<comment type="cofactor">
    <cofactor evidence="1">
        <name>Mn(2+)</name>
        <dbReference type="ChEBI" id="CHEBI:29035"/>
    </cofactor>
</comment>
<dbReference type="Proteomes" id="UP000653305">
    <property type="component" value="Unassembled WGS sequence"/>
</dbReference>
<dbReference type="InterPro" id="IPR001932">
    <property type="entry name" value="PPM-type_phosphatase-like_dom"/>
</dbReference>
<reference evidence="11" key="1">
    <citation type="submission" date="2020-07" db="EMBL/GenBank/DDBJ databases">
        <title>Ethylene signaling mediates host invasion by parasitic plants.</title>
        <authorList>
            <person name="Yoshida S."/>
        </authorList>
    </citation>
    <scope>NUCLEOTIDE SEQUENCE</scope>
    <source>
        <strain evidence="11">Okayama</strain>
    </source>
</reference>
<sequence length="231" mass="24860">MEDRYAAVLGSQGNSEQAFFGVFDGHGGAGAAEYAANNLEKNIMNEVLKVSEEGIEEAVKDGYLKTDSDFLSQDIWGGACCVSALIQKGDLVVSNAGDCRAVMSQGGVAEALTVDHRPSLDGEKERVECLGGYVDCTRGTWRVGGVLAVSRAFGDRLLKQYVVADPEIQVCNFSGPLVIVIFAAITQVSTLLVCYCYKSSDPVHGPTRNTSFIEAVKFYLGRFVFHFSGVF</sequence>
<evidence type="ECO:0000256" key="6">
    <source>
        <dbReference type="ARBA" id="ARBA00022842"/>
    </source>
</evidence>
<evidence type="ECO:0000259" key="10">
    <source>
        <dbReference type="PROSITE" id="PS51746"/>
    </source>
</evidence>
<dbReference type="PROSITE" id="PS51746">
    <property type="entry name" value="PPM_2"/>
    <property type="match status" value="1"/>
</dbReference>
<dbReference type="EMBL" id="BMAC01000218">
    <property type="protein sequence ID" value="GFP90438.1"/>
    <property type="molecule type" value="Genomic_DNA"/>
</dbReference>
<keyword evidence="8" id="KW-0464">Manganese</keyword>
<evidence type="ECO:0000313" key="12">
    <source>
        <dbReference type="Proteomes" id="UP000653305"/>
    </source>
</evidence>
<dbReference type="AlphaFoldDB" id="A0A830BZL3"/>
<dbReference type="EC" id="3.1.3.16" evidence="3"/>
<dbReference type="Pfam" id="PF00481">
    <property type="entry name" value="PP2C"/>
    <property type="match status" value="1"/>
</dbReference>
<evidence type="ECO:0000256" key="3">
    <source>
        <dbReference type="ARBA" id="ARBA00013081"/>
    </source>
</evidence>
<dbReference type="PANTHER" id="PTHR47992">
    <property type="entry name" value="PROTEIN PHOSPHATASE"/>
    <property type="match status" value="1"/>
</dbReference>
<keyword evidence="7 9" id="KW-0904">Protein phosphatase</keyword>
<accession>A0A830BZL3</accession>
<dbReference type="OrthoDB" id="10264738at2759"/>
<dbReference type="GO" id="GO:0004722">
    <property type="term" value="F:protein serine/threonine phosphatase activity"/>
    <property type="evidence" value="ECO:0007669"/>
    <property type="project" value="UniProtKB-EC"/>
</dbReference>
<dbReference type="InterPro" id="IPR000222">
    <property type="entry name" value="PP2C_BS"/>
</dbReference>
<dbReference type="Gene3D" id="3.60.40.10">
    <property type="entry name" value="PPM-type phosphatase domain"/>
    <property type="match status" value="1"/>
</dbReference>
<dbReference type="InterPro" id="IPR036457">
    <property type="entry name" value="PPM-type-like_dom_sf"/>
</dbReference>
<keyword evidence="5 9" id="KW-0378">Hydrolase</keyword>
<keyword evidence="12" id="KW-1185">Reference proteome</keyword>
<evidence type="ECO:0000256" key="7">
    <source>
        <dbReference type="ARBA" id="ARBA00022912"/>
    </source>
</evidence>
<evidence type="ECO:0000256" key="4">
    <source>
        <dbReference type="ARBA" id="ARBA00022723"/>
    </source>
</evidence>
<evidence type="ECO:0000256" key="1">
    <source>
        <dbReference type="ARBA" id="ARBA00001936"/>
    </source>
</evidence>
<organism evidence="11 12">
    <name type="scientific">Phtheirospermum japonicum</name>
    <dbReference type="NCBI Taxonomy" id="374723"/>
    <lineage>
        <taxon>Eukaryota</taxon>
        <taxon>Viridiplantae</taxon>
        <taxon>Streptophyta</taxon>
        <taxon>Embryophyta</taxon>
        <taxon>Tracheophyta</taxon>
        <taxon>Spermatophyta</taxon>
        <taxon>Magnoliopsida</taxon>
        <taxon>eudicotyledons</taxon>
        <taxon>Gunneridae</taxon>
        <taxon>Pentapetalae</taxon>
        <taxon>asterids</taxon>
        <taxon>lamiids</taxon>
        <taxon>Lamiales</taxon>
        <taxon>Orobanchaceae</taxon>
        <taxon>Orobanchaceae incertae sedis</taxon>
        <taxon>Phtheirospermum</taxon>
    </lineage>
</organism>
<comment type="caution">
    <text evidence="11">The sequence shown here is derived from an EMBL/GenBank/DDBJ whole genome shotgun (WGS) entry which is preliminary data.</text>
</comment>
<feature type="domain" description="PPM-type phosphatase" evidence="10">
    <location>
        <begin position="1"/>
        <end position="231"/>
    </location>
</feature>
<evidence type="ECO:0000256" key="8">
    <source>
        <dbReference type="ARBA" id="ARBA00023211"/>
    </source>
</evidence>
<evidence type="ECO:0000256" key="5">
    <source>
        <dbReference type="ARBA" id="ARBA00022801"/>
    </source>
</evidence>
<comment type="similarity">
    <text evidence="9">Belongs to the PP2C family.</text>
</comment>
<dbReference type="InterPro" id="IPR015655">
    <property type="entry name" value="PP2C"/>
</dbReference>
<keyword evidence="4" id="KW-0479">Metal-binding</keyword>
<dbReference type="GO" id="GO:0046872">
    <property type="term" value="F:metal ion binding"/>
    <property type="evidence" value="ECO:0007669"/>
    <property type="project" value="UniProtKB-KW"/>
</dbReference>
<evidence type="ECO:0000256" key="2">
    <source>
        <dbReference type="ARBA" id="ARBA00001946"/>
    </source>
</evidence>
<dbReference type="SMART" id="SM00332">
    <property type="entry name" value="PP2Cc"/>
    <property type="match status" value="1"/>
</dbReference>
<proteinExistence type="inferred from homology"/>
<name>A0A830BZL3_9LAMI</name>
<gene>
    <name evidence="11" type="ORF">PHJA_001187700</name>
</gene>
<evidence type="ECO:0000313" key="11">
    <source>
        <dbReference type="EMBL" id="GFP90438.1"/>
    </source>
</evidence>
<keyword evidence="6" id="KW-0460">Magnesium</keyword>
<protein>
    <recommendedName>
        <fullName evidence="3">protein-serine/threonine phosphatase</fullName>
        <ecNumber evidence="3">3.1.3.16</ecNumber>
    </recommendedName>
</protein>